<evidence type="ECO:0000313" key="4">
    <source>
        <dbReference type="Proteomes" id="UP001259803"/>
    </source>
</evidence>
<gene>
    <name evidence="3" type="ORF">RM533_09270</name>
</gene>
<name>A0ABU2ZJ24_9SPHN</name>
<dbReference type="Pfam" id="PF23639">
    <property type="entry name" value="DUF7146"/>
    <property type="match status" value="1"/>
</dbReference>
<proteinExistence type="predicted"/>
<evidence type="ECO:0000313" key="3">
    <source>
        <dbReference type="EMBL" id="MDT0576376.1"/>
    </source>
</evidence>
<keyword evidence="4" id="KW-1185">Reference proteome</keyword>
<dbReference type="RefSeq" id="WP_311340957.1">
    <property type="nucleotide sequence ID" value="NZ_JAVRHS010000007.1"/>
</dbReference>
<evidence type="ECO:0000256" key="1">
    <source>
        <dbReference type="SAM" id="MobiDB-lite"/>
    </source>
</evidence>
<accession>A0ABU2ZJ24</accession>
<dbReference type="Proteomes" id="UP001259803">
    <property type="component" value="Unassembled WGS sequence"/>
</dbReference>
<reference evidence="3 4" key="1">
    <citation type="submission" date="2023-09" db="EMBL/GenBank/DDBJ databases">
        <authorList>
            <person name="Rey-Velasco X."/>
        </authorList>
    </citation>
    <scope>NUCLEOTIDE SEQUENCE [LARGE SCALE GENOMIC DNA]</scope>
    <source>
        <strain evidence="3 4">F390</strain>
    </source>
</reference>
<dbReference type="InterPro" id="IPR055570">
    <property type="entry name" value="DUF7146"/>
</dbReference>
<protein>
    <submittedName>
        <fullName evidence="3">Virulence-associated protein E</fullName>
    </submittedName>
</protein>
<dbReference type="Gene3D" id="3.90.580.10">
    <property type="entry name" value="Zinc finger, CHC2-type domain"/>
    <property type="match status" value="1"/>
</dbReference>
<evidence type="ECO:0000259" key="2">
    <source>
        <dbReference type="Pfam" id="PF23639"/>
    </source>
</evidence>
<comment type="caution">
    <text evidence="3">The sequence shown here is derived from an EMBL/GenBank/DDBJ whole genome shotgun (WGS) entry which is preliminary data.</text>
</comment>
<dbReference type="EMBL" id="JAVRHS010000007">
    <property type="protein sequence ID" value="MDT0576376.1"/>
    <property type="molecule type" value="Genomic_DNA"/>
</dbReference>
<sequence>MLTALSPTQETIDIVAGLRGKWHGSYAMCRCPAHADSRPSLSIRQGQRGILVHCFAGCKNQDVLQAISRTQRVFNSPVPKFQANTSKENARRIWDQGTEICGTLAEAYLRSRKLSPTTRDLRYHHGCPFGRKPDTLFRPALLVAVREGLNLKAIQRIALGPEGLTHKGKYMLGRPGMASWSPTFSGTTLALAESMEDAAAYTKLKGPPCWSTLGAERLPLVRIPDSVTTLVIAEDNNRVGRLGALAAVSAHASETRRVLRDPPPRTATDWAEVNESTGT</sequence>
<feature type="region of interest" description="Disordered" evidence="1">
    <location>
        <begin position="255"/>
        <end position="279"/>
    </location>
</feature>
<feature type="domain" description="DUF7146" evidence="2">
    <location>
        <begin position="86"/>
        <end position="175"/>
    </location>
</feature>
<dbReference type="InterPro" id="IPR036977">
    <property type="entry name" value="DNA_primase_Znf_CHC2"/>
</dbReference>
<organism evidence="3 4">
    <name type="scientific">Croceicoccus esteveae</name>
    <dbReference type="NCBI Taxonomy" id="3075597"/>
    <lineage>
        <taxon>Bacteria</taxon>
        <taxon>Pseudomonadati</taxon>
        <taxon>Pseudomonadota</taxon>
        <taxon>Alphaproteobacteria</taxon>
        <taxon>Sphingomonadales</taxon>
        <taxon>Erythrobacteraceae</taxon>
        <taxon>Croceicoccus</taxon>
    </lineage>
</organism>